<feature type="domain" description="TonB-dependent receptor plug" evidence="13">
    <location>
        <begin position="110"/>
        <end position="237"/>
    </location>
</feature>
<dbReference type="GO" id="GO:0015344">
    <property type="term" value="F:siderophore uptake transmembrane transporter activity"/>
    <property type="evidence" value="ECO:0007669"/>
    <property type="project" value="TreeGrafter"/>
</dbReference>
<dbReference type="InterPro" id="IPR036942">
    <property type="entry name" value="Beta-barrel_TonB_sf"/>
</dbReference>
<evidence type="ECO:0000313" key="15">
    <source>
        <dbReference type="Proteomes" id="UP000199306"/>
    </source>
</evidence>
<dbReference type="InterPro" id="IPR012910">
    <property type="entry name" value="Plug_dom"/>
</dbReference>
<dbReference type="SUPFAM" id="SSF49464">
    <property type="entry name" value="Carboxypeptidase regulatory domain-like"/>
    <property type="match status" value="1"/>
</dbReference>
<dbReference type="EMBL" id="FOXH01000007">
    <property type="protein sequence ID" value="SFP95032.1"/>
    <property type="molecule type" value="Genomic_DNA"/>
</dbReference>
<dbReference type="Gene3D" id="2.170.130.10">
    <property type="entry name" value="TonB-dependent receptor, plug domain"/>
    <property type="match status" value="1"/>
</dbReference>
<dbReference type="Pfam" id="PF00593">
    <property type="entry name" value="TonB_dep_Rec_b-barrel"/>
    <property type="match status" value="1"/>
</dbReference>
<evidence type="ECO:0000313" key="14">
    <source>
        <dbReference type="EMBL" id="SFP95032.1"/>
    </source>
</evidence>
<dbReference type="Pfam" id="PF07715">
    <property type="entry name" value="Plug"/>
    <property type="match status" value="1"/>
</dbReference>
<proteinExistence type="inferred from homology"/>
<dbReference type="PANTHER" id="PTHR30069">
    <property type="entry name" value="TONB-DEPENDENT OUTER MEMBRANE RECEPTOR"/>
    <property type="match status" value="1"/>
</dbReference>
<evidence type="ECO:0000256" key="1">
    <source>
        <dbReference type="ARBA" id="ARBA00004571"/>
    </source>
</evidence>
<keyword evidence="9 10" id="KW-0998">Cell outer membrane</keyword>
<dbReference type="Gene3D" id="2.40.170.20">
    <property type="entry name" value="TonB-dependent receptor, beta-barrel domain"/>
    <property type="match status" value="1"/>
</dbReference>
<keyword evidence="5" id="KW-0732">Signal</keyword>
<keyword evidence="4 10" id="KW-0812">Transmembrane</keyword>
<reference evidence="14 15" key="1">
    <citation type="submission" date="2016-10" db="EMBL/GenBank/DDBJ databases">
        <authorList>
            <person name="de Groot N.N."/>
        </authorList>
    </citation>
    <scope>NUCLEOTIDE SEQUENCE [LARGE SCALE GENOMIC DNA]</scope>
    <source>
        <strain evidence="15">E92,LMG 26720,CCM 7988</strain>
    </source>
</reference>
<keyword evidence="2 10" id="KW-0813">Transport</keyword>
<comment type="similarity">
    <text evidence="10 11">Belongs to the TonB-dependent receptor family.</text>
</comment>
<sequence>MSFVFVLALVFQVLAQDRAITGKVTSSEDGSPLPGVNIGVKGTSRGTTTDANGNYKINASGNAVLTFSFVGFNSYSVNAGSRTVIDVKLVNNNQELEEVVVTALGIEKSKRELNYATQNVKGSDLAQKSEPNVLNALQGRVAGVQITGASGEAGASTNINIRGITSFTGNNQPLFVVDGIPVSNDLDRTNGGPNGTLGGPQSSNRALDIAPENIESINILKGPAAAALYGSRASSGAVIITTKSGKGGSLNKKMEVTVSSSYTVQNMYGYPELQNDYGQGSAGIYLGTTTNSWGPKFGTTPTLANGLLKADGTTVPYKAYPNNNNDFYKQGSIASNSVNLAGGNATQSYSMTLGNTTQKGIIPGSEFNRTNVAFGGTTLLANKIKFGGSFNYTLTGQNNFLTGNGASAPGVLSSLPRSYDLQGLPYKDANGRSIYITSNDNPYWSVENNKTTSTVDRITGNINLGYDITPWMSVTYRLGLDNYTDRRKQVFAIGAARLPTGAILEDVFYRNEINSDLIFRFKKDKLFSDDINFTGLIGYNVNQRKFQNVSAYGGGLTLPNYYNINNATTYTSANGATGESNTLRRLIGYYAQASFDYKNYLFLELTGRADQSSTLPKDNNTFFYPSASLGFSLTDAFKMESDILSFAKLRVSYAKVGKDADPYKLASVYTVTSQGNNVSSISFPINGQAGFSIGTRIGSGNNLTPEFTTSYEAGGNFGFFRNRMNLDLAVYQTISTDQILDVAVAGSTGYSTRTTNIGKMTNKGLEVMLSYKVITGKNFDWTVTGNLTMNRNKVDEIGNGVTSFSVPGSAFTGSVPSIVEGRPYGVILGNKRVRNADGKFVINPVTGFWVAATPNQEISNPNPDAIIGISNSFKYKGVGFSFLIDSQQGGSIVSFTAATLKGVGALKETAVDRDKPRIIDGVILNSDGTYRPNNIQIDAQNYWSQQGTQTDLNVYGATTYRLREVVLSYQLPKSVLAKLPFGDVNISLTGRNLFFIAPDSPIDPELNTQGAGNIRGLELQSAPNTRNYGVNVRLTF</sequence>
<accession>A0A1I5UIE4</accession>
<comment type="subcellular location">
    <subcellularLocation>
        <location evidence="1 10">Cell outer membrane</location>
        <topology evidence="1 10">Multi-pass membrane protein</topology>
    </subcellularLocation>
</comment>
<evidence type="ECO:0000256" key="6">
    <source>
        <dbReference type="ARBA" id="ARBA00023077"/>
    </source>
</evidence>
<dbReference type="InterPro" id="IPR039426">
    <property type="entry name" value="TonB-dep_rcpt-like"/>
</dbReference>
<dbReference type="Pfam" id="PF13715">
    <property type="entry name" value="CarbopepD_reg_2"/>
    <property type="match status" value="1"/>
</dbReference>
<evidence type="ECO:0000259" key="12">
    <source>
        <dbReference type="Pfam" id="PF00593"/>
    </source>
</evidence>
<dbReference type="STRING" id="1079859.SAMN04515674_107204"/>
<dbReference type="InterPro" id="IPR000531">
    <property type="entry name" value="Beta-barrel_TonB"/>
</dbReference>
<dbReference type="InterPro" id="IPR023996">
    <property type="entry name" value="TonB-dep_OMP_SusC/RagA"/>
</dbReference>
<keyword evidence="3 10" id="KW-1134">Transmembrane beta strand</keyword>
<evidence type="ECO:0000256" key="10">
    <source>
        <dbReference type="PROSITE-ProRule" id="PRU01360"/>
    </source>
</evidence>
<gene>
    <name evidence="14" type="ORF">SAMN04515674_107204</name>
</gene>
<evidence type="ECO:0000259" key="13">
    <source>
        <dbReference type="Pfam" id="PF07715"/>
    </source>
</evidence>
<dbReference type="NCBIfam" id="TIGR04057">
    <property type="entry name" value="SusC_RagA_signa"/>
    <property type="match status" value="1"/>
</dbReference>
<evidence type="ECO:0000256" key="3">
    <source>
        <dbReference type="ARBA" id="ARBA00022452"/>
    </source>
</evidence>
<keyword evidence="7 10" id="KW-0472">Membrane</keyword>
<evidence type="ECO:0000256" key="2">
    <source>
        <dbReference type="ARBA" id="ARBA00022448"/>
    </source>
</evidence>
<dbReference type="AlphaFoldDB" id="A0A1I5UIE4"/>
<organism evidence="14 15">
    <name type="scientific">Pseudarcicella hirudinis</name>
    <dbReference type="NCBI Taxonomy" id="1079859"/>
    <lineage>
        <taxon>Bacteria</taxon>
        <taxon>Pseudomonadati</taxon>
        <taxon>Bacteroidota</taxon>
        <taxon>Cytophagia</taxon>
        <taxon>Cytophagales</taxon>
        <taxon>Flectobacillaceae</taxon>
        <taxon>Pseudarcicella</taxon>
    </lineage>
</organism>
<dbReference type="PANTHER" id="PTHR30069:SF29">
    <property type="entry name" value="HEMOGLOBIN AND HEMOGLOBIN-HAPTOGLOBIN-BINDING PROTEIN 1-RELATED"/>
    <property type="match status" value="1"/>
</dbReference>
<dbReference type="GO" id="GO:0044718">
    <property type="term" value="P:siderophore transmembrane transport"/>
    <property type="evidence" value="ECO:0007669"/>
    <property type="project" value="TreeGrafter"/>
</dbReference>
<name>A0A1I5UIE4_9BACT</name>
<keyword evidence="6 11" id="KW-0798">TonB box</keyword>
<dbReference type="SUPFAM" id="SSF56935">
    <property type="entry name" value="Porins"/>
    <property type="match status" value="1"/>
</dbReference>
<evidence type="ECO:0000256" key="8">
    <source>
        <dbReference type="ARBA" id="ARBA00023170"/>
    </source>
</evidence>
<evidence type="ECO:0000256" key="9">
    <source>
        <dbReference type="ARBA" id="ARBA00023237"/>
    </source>
</evidence>
<evidence type="ECO:0000256" key="7">
    <source>
        <dbReference type="ARBA" id="ARBA00023136"/>
    </source>
</evidence>
<protein>
    <submittedName>
        <fullName evidence="14">TonB-linked outer membrane protein, SusC/RagA family</fullName>
    </submittedName>
</protein>
<feature type="domain" description="TonB-dependent receptor-like beta-barrel" evidence="12">
    <location>
        <begin position="419"/>
        <end position="799"/>
    </location>
</feature>
<dbReference type="InterPro" id="IPR037066">
    <property type="entry name" value="Plug_dom_sf"/>
</dbReference>
<dbReference type="NCBIfam" id="TIGR04056">
    <property type="entry name" value="OMP_RagA_SusC"/>
    <property type="match status" value="1"/>
</dbReference>
<dbReference type="Proteomes" id="UP000199306">
    <property type="component" value="Unassembled WGS sequence"/>
</dbReference>
<dbReference type="PROSITE" id="PS52016">
    <property type="entry name" value="TONB_DEPENDENT_REC_3"/>
    <property type="match status" value="1"/>
</dbReference>
<evidence type="ECO:0000256" key="5">
    <source>
        <dbReference type="ARBA" id="ARBA00022729"/>
    </source>
</evidence>
<dbReference type="GO" id="GO:0009279">
    <property type="term" value="C:cell outer membrane"/>
    <property type="evidence" value="ECO:0007669"/>
    <property type="project" value="UniProtKB-SubCell"/>
</dbReference>
<keyword evidence="15" id="KW-1185">Reference proteome</keyword>
<dbReference type="InterPro" id="IPR008969">
    <property type="entry name" value="CarboxyPept-like_regulatory"/>
</dbReference>
<dbReference type="Gene3D" id="2.60.40.1120">
    <property type="entry name" value="Carboxypeptidase-like, regulatory domain"/>
    <property type="match status" value="1"/>
</dbReference>
<keyword evidence="8" id="KW-0675">Receptor</keyword>
<dbReference type="InterPro" id="IPR023997">
    <property type="entry name" value="TonB-dep_OMP_SusC/RagA_CS"/>
</dbReference>
<evidence type="ECO:0000256" key="11">
    <source>
        <dbReference type="RuleBase" id="RU003357"/>
    </source>
</evidence>
<evidence type="ECO:0000256" key="4">
    <source>
        <dbReference type="ARBA" id="ARBA00022692"/>
    </source>
</evidence>